<comment type="pathway">
    <text evidence="8">Porphyrin-containing compound metabolism; siroheme biosynthesis; precorrin-2 from uroporphyrinogen III: step 1/1.</text>
</comment>
<evidence type="ECO:0000313" key="14">
    <source>
        <dbReference type="Proteomes" id="UP000603545"/>
    </source>
</evidence>
<dbReference type="GO" id="GO:0032259">
    <property type="term" value="P:methylation"/>
    <property type="evidence" value="ECO:0007669"/>
    <property type="project" value="UniProtKB-KW"/>
</dbReference>
<comment type="caution">
    <text evidence="13">The sequence shown here is derived from an EMBL/GenBank/DDBJ whole genome shotgun (WGS) entry which is preliminary data.</text>
</comment>
<evidence type="ECO:0000256" key="7">
    <source>
        <dbReference type="ARBA" id="ARBA00023244"/>
    </source>
</evidence>
<evidence type="ECO:0000256" key="5">
    <source>
        <dbReference type="ARBA" id="ARBA00022679"/>
    </source>
</evidence>
<evidence type="ECO:0000256" key="3">
    <source>
        <dbReference type="ARBA" id="ARBA00022573"/>
    </source>
</evidence>
<evidence type="ECO:0000256" key="9">
    <source>
        <dbReference type="ARBA" id="ARBA00060548"/>
    </source>
</evidence>
<dbReference type="GO" id="GO:0004851">
    <property type="term" value="F:uroporphyrin-III C-methyltransferase activity"/>
    <property type="evidence" value="ECO:0007669"/>
    <property type="project" value="UniProtKB-EC"/>
</dbReference>
<dbReference type="GO" id="GO:0019354">
    <property type="term" value="P:siroheme biosynthetic process"/>
    <property type="evidence" value="ECO:0007669"/>
    <property type="project" value="UniProtKB-UniPathway"/>
</dbReference>
<evidence type="ECO:0000256" key="1">
    <source>
        <dbReference type="ARBA" id="ARBA00005879"/>
    </source>
</evidence>
<dbReference type="InterPro" id="IPR006366">
    <property type="entry name" value="CobA/CysG_C"/>
</dbReference>
<dbReference type="InterPro" id="IPR035996">
    <property type="entry name" value="4pyrrol_Methylase_sf"/>
</dbReference>
<dbReference type="AlphaFoldDB" id="A0A8J6N7D6"/>
<dbReference type="FunFam" id="3.40.1010.10:FF:000001">
    <property type="entry name" value="Siroheme synthase"/>
    <property type="match status" value="1"/>
</dbReference>
<evidence type="ECO:0000256" key="8">
    <source>
        <dbReference type="ARBA" id="ARBA00025705"/>
    </source>
</evidence>
<name>A0A8J6N7D6_9BACT</name>
<feature type="domain" description="Tetrapyrrole biosynthesis uroporphyrinogen III synthase" evidence="12">
    <location>
        <begin position="269"/>
        <end position="496"/>
    </location>
</feature>
<dbReference type="Gene3D" id="3.30.950.10">
    <property type="entry name" value="Methyltransferase, Cobalt-precorrin-4 Transmethylase, Domain 2"/>
    <property type="match status" value="1"/>
</dbReference>
<dbReference type="SUPFAM" id="SSF69618">
    <property type="entry name" value="HemD-like"/>
    <property type="match status" value="1"/>
</dbReference>
<reference evidence="13 14" key="1">
    <citation type="submission" date="2020-08" db="EMBL/GenBank/DDBJ databases">
        <title>Bridging the membrane lipid divide: bacteria of the FCB group superphylum have the potential to synthesize archaeal ether lipids.</title>
        <authorList>
            <person name="Villanueva L."/>
            <person name="Von Meijenfeldt F.A.B."/>
            <person name="Westbye A.B."/>
            <person name="Yadav S."/>
            <person name="Hopmans E.C."/>
            <person name="Dutilh B.E."/>
            <person name="Sinninghe Damste J.S."/>
        </authorList>
    </citation>
    <scope>NUCLEOTIDE SEQUENCE [LARGE SCALE GENOMIC DNA]</scope>
    <source>
        <strain evidence="13">NIOZ-UU82</strain>
    </source>
</reference>
<dbReference type="InterPro" id="IPR050161">
    <property type="entry name" value="Siro_Cobalamin_biosynth"/>
</dbReference>
<dbReference type="NCBIfam" id="TIGR01469">
    <property type="entry name" value="cobA_cysG_Cterm"/>
    <property type="match status" value="1"/>
</dbReference>
<dbReference type="InterPro" id="IPR036108">
    <property type="entry name" value="4pyrrol_syn_uPrphyn_synt_sf"/>
</dbReference>
<organism evidence="13 14">
    <name type="scientific">Candidatus Desulfaltia bathyphila</name>
    <dbReference type="NCBI Taxonomy" id="2841697"/>
    <lineage>
        <taxon>Bacteria</taxon>
        <taxon>Pseudomonadati</taxon>
        <taxon>Thermodesulfobacteriota</taxon>
        <taxon>Desulfobacteria</taxon>
        <taxon>Desulfobacterales</taxon>
        <taxon>Desulfobacterales incertae sedis</taxon>
        <taxon>Candidatus Desulfaltia</taxon>
    </lineage>
</organism>
<dbReference type="SUPFAM" id="SSF53790">
    <property type="entry name" value="Tetrapyrrole methylase"/>
    <property type="match status" value="1"/>
</dbReference>
<dbReference type="PROSITE" id="PS00839">
    <property type="entry name" value="SUMT_1"/>
    <property type="match status" value="1"/>
</dbReference>
<dbReference type="EMBL" id="JACNLL010000072">
    <property type="protein sequence ID" value="MBC8199987.1"/>
    <property type="molecule type" value="Genomic_DNA"/>
</dbReference>
<evidence type="ECO:0000256" key="6">
    <source>
        <dbReference type="ARBA" id="ARBA00022691"/>
    </source>
</evidence>
<dbReference type="GO" id="GO:0004852">
    <property type="term" value="F:uroporphyrinogen-III synthase activity"/>
    <property type="evidence" value="ECO:0007669"/>
    <property type="project" value="InterPro"/>
</dbReference>
<dbReference type="PROSITE" id="PS00840">
    <property type="entry name" value="SUMT_2"/>
    <property type="match status" value="1"/>
</dbReference>
<dbReference type="InterPro" id="IPR014777">
    <property type="entry name" value="4pyrrole_Mease_sub1"/>
</dbReference>
<sequence length="508" mass="55479">MKNIQGKVYLVGAGPGDPGLITVKGLECIEKADVIIYDYLASPMFLQHAKKNAEIIYVGKKGSKHTIPQDKISALIVEKAKTGLIVARLKGGDPFIFGRGAEEAEKLIKAGVSFEIVPGVTSAIAAPAYAGIPLTHRRFTSTVAFVTGHEDPTKEESSINWAALAKGMGTIVFLMGVKNLPNITDRLLGQGMSHDMPVALVRWGTTHKQMTVTGTLDNIVERVKSAGLKSPAIIIVGEVVKLRKTMQWFEKRPLAGKRIVVTRAREQASELVKALSDLGAECLECPTIKVIPPGDWKPLDTAIENLSSYDWLIFTSVNGVNFFFERLFKQNRDVRALSNLRTASIGPATAKRMFDFGLKSDIVPKSYRAESVIEAFAQEDIKGKRILLPRAKEARPILPVELAKMGAIVDEVTAYRTKEVRDNVDALMTGLEQGTIDLITFTSSSTVKNFHALIPPAKFNDLMKGVTVASIGPITADTAKELGIDVHIIAKSYTIPEFCDAIKEFYND</sequence>
<dbReference type="InterPro" id="IPR000878">
    <property type="entry name" value="4pyrrol_Mease"/>
</dbReference>
<dbReference type="CDD" id="cd06578">
    <property type="entry name" value="HemD"/>
    <property type="match status" value="1"/>
</dbReference>
<gene>
    <name evidence="13" type="primary">cobA</name>
    <name evidence="13" type="ORF">H8E80_08090</name>
</gene>
<protein>
    <recommendedName>
        <fullName evidence="2">uroporphyrinogen-III C-methyltransferase</fullName>
        <ecNumber evidence="2">2.1.1.107</ecNumber>
    </recommendedName>
</protein>
<keyword evidence="7" id="KW-0627">Porphyrin biosynthesis</keyword>
<evidence type="ECO:0000256" key="4">
    <source>
        <dbReference type="ARBA" id="ARBA00022603"/>
    </source>
</evidence>
<dbReference type="NCBIfam" id="NF004790">
    <property type="entry name" value="PRK06136.1"/>
    <property type="match status" value="1"/>
</dbReference>
<accession>A0A8J6N7D6</accession>
<dbReference type="Gene3D" id="3.40.1010.10">
    <property type="entry name" value="Cobalt-precorrin-4 Transmethylase, Domain 1"/>
    <property type="match status" value="1"/>
</dbReference>
<dbReference type="InterPro" id="IPR014776">
    <property type="entry name" value="4pyrrole_Mease_sub2"/>
</dbReference>
<keyword evidence="4 10" id="KW-0489">Methyltransferase</keyword>
<proteinExistence type="inferred from homology"/>
<dbReference type="Gene3D" id="3.40.50.10090">
    <property type="match status" value="2"/>
</dbReference>
<dbReference type="UniPathway" id="UPA00262">
    <property type="reaction ID" value="UER00211"/>
</dbReference>
<dbReference type="CDD" id="cd11642">
    <property type="entry name" value="SUMT"/>
    <property type="match status" value="1"/>
</dbReference>
<dbReference type="PANTHER" id="PTHR45790:SF3">
    <property type="entry name" value="S-ADENOSYL-L-METHIONINE-DEPENDENT UROPORPHYRINOGEN III METHYLTRANSFERASE, CHLOROPLASTIC"/>
    <property type="match status" value="1"/>
</dbReference>
<dbReference type="FunFam" id="3.30.950.10:FF:000001">
    <property type="entry name" value="Siroheme synthase"/>
    <property type="match status" value="1"/>
</dbReference>
<dbReference type="PANTHER" id="PTHR45790">
    <property type="entry name" value="SIROHEME SYNTHASE-RELATED"/>
    <property type="match status" value="1"/>
</dbReference>
<evidence type="ECO:0000256" key="10">
    <source>
        <dbReference type="RuleBase" id="RU003960"/>
    </source>
</evidence>
<keyword evidence="6" id="KW-0949">S-adenosyl-L-methionine</keyword>
<keyword evidence="3" id="KW-0169">Cobalamin biosynthesis</keyword>
<dbReference type="InterPro" id="IPR003043">
    <property type="entry name" value="Uropor_MeTrfase_CS"/>
</dbReference>
<dbReference type="EC" id="2.1.1.107" evidence="2"/>
<evidence type="ECO:0000259" key="12">
    <source>
        <dbReference type="Pfam" id="PF02602"/>
    </source>
</evidence>
<keyword evidence="5 10" id="KW-0808">Transferase</keyword>
<feature type="domain" description="Tetrapyrrole methylase" evidence="11">
    <location>
        <begin position="7"/>
        <end position="219"/>
    </location>
</feature>
<evidence type="ECO:0000313" key="13">
    <source>
        <dbReference type="EMBL" id="MBC8199987.1"/>
    </source>
</evidence>
<dbReference type="Proteomes" id="UP000603545">
    <property type="component" value="Unassembled WGS sequence"/>
</dbReference>
<dbReference type="InterPro" id="IPR003754">
    <property type="entry name" value="4pyrrol_synth_uPrphyn_synth"/>
</dbReference>
<evidence type="ECO:0000256" key="2">
    <source>
        <dbReference type="ARBA" id="ARBA00012162"/>
    </source>
</evidence>
<dbReference type="GO" id="GO:0009236">
    <property type="term" value="P:cobalamin biosynthetic process"/>
    <property type="evidence" value="ECO:0007669"/>
    <property type="project" value="UniProtKB-KW"/>
</dbReference>
<dbReference type="Pfam" id="PF02602">
    <property type="entry name" value="HEM4"/>
    <property type="match status" value="1"/>
</dbReference>
<comment type="pathway">
    <text evidence="9">Cofactor biosynthesis; adenosylcobalamin biosynthesis; precorrin-2 from uroporphyrinogen III: step 1/1.</text>
</comment>
<evidence type="ECO:0000259" key="11">
    <source>
        <dbReference type="Pfam" id="PF00590"/>
    </source>
</evidence>
<dbReference type="Pfam" id="PF00590">
    <property type="entry name" value="TP_methylase"/>
    <property type="match status" value="1"/>
</dbReference>
<comment type="similarity">
    <text evidence="1 10">Belongs to the precorrin methyltransferase family.</text>
</comment>